<feature type="domain" description="SRCR" evidence="10">
    <location>
        <begin position="756"/>
        <end position="856"/>
    </location>
</feature>
<feature type="disulfide bond" evidence="9">
    <location>
        <begin position="402"/>
        <end position="412"/>
    </location>
</feature>
<feature type="disulfide bond" evidence="9">
    <location>
        <begin position="579"/>
        <end position="640"/>
    </location>
</feature>
<feature type="disulfide bond" evidence="9">
    <location>
        <begin position="165"/>
        <end position="226"/>
    </location>
</feature>
<keyword evidence="2" id="KW-0677">Repeat</keyword>
<dbReference type="PROSITE" id="PS00420">
    <property type="entry name" value="SRCR_1"/>
    <property type="match status" value="5"/>
</dbReference>
<comment type="subunit">
    <text evidence="7">Interacts with LGALS1 and laminin.</text>
</comment>
<feature type="disulfide bond" evidence="9">
    <location>
        <begin position="460"/>
        <end position="524"/>
    </location>
</feature>
<evidence type="ECO:0000259" key="10">
    <source>
        <dbReference type="PROSITE" id="PS50287"/>
    </source>
</evidence>
<feature type="domain" description="SRCR" evidence="10">
    <location>
        <begin position="541"/>
        <end position="641"/>
    </location>
</feature>
<evidence type="ECO:0000256" key="8">
    <source>
        <dbReference type="ARBA" id="ARBA00069168"/>
    </source>
</evidence>
<feature type="disulfide bond" evidence="9">
    <location>
        <begin position="907"/>
        <end position="917"/>
    </location>
</feature>
<feature type="disulfide bond" evidence="9">
    <location>
        <begin position="371"/>
        <end position="432"/>
    </location>
</feature>
<keyword evidence="5" id="KW-0325">Glycoprotein</keyword>
<feature type="disulfide bond" evidence="9">
    <location>
        <begin position="152"/>
        <end position="216"/>
    </location>
</feature>
<dbReference type="Ensembl" id="ENSPNAT00000001925.2">
    <property type="protein sequence ID" value="ENSPNAP00000007379.2"/>
    <property type="gene ID" value="ENSPNAG00000034664.1"/>
</dbReference>
<dbReference type="FunFam" id="3.10.250.10:FF:000007">
    <property type="entry name" value="Soluble scavenger receptor cysteine-rich domain-containing protein SSC5D"/>
    <property type="match status" value="1"/>
</dbReference>
<dbReference type="PANTHER" id="PTHR48071">
    <property type="entry name" value="SRCR DOMAIN-CONTAINING PROTEIN"/>
    <property type="match status" value="1"/>
</dbReference>
<keyword evidence="1" id="KW-0732">Signal</keyword>
<reference evidence="11 12" key="1">
    <citation type="submission" date="2020-10" db="EMBL/GenBank/DDBJ databases">
        <title>Pygocentrus nattereri (red-bellied piranha) genome, fPygNat1, primary haplotype.</title>
        <authorList>
            <person name="Myers G."/>
            <person name="Meyer A."/>
            <person name="Karagic N."/>
            <person name="Pippel M."/>
            <person name="Winkler S."/>
            <person name="Tracey A."/>
            <person name="Wood J."/>
            <person name="Formenti G."/>
            <person name="Howe K."/>
            <person name="Fedrigo O."/>
            <person name="Jarvis E.D."/>
        </authorList>
    </citation>
    <scope>NUCLEOTIDE SEQUENCE [LARGE SCALE GENOMIC DNA]</scope>
</reference>
<evidence type="ECO:0000256" key="4">
    <source>
        <dbReference type="ARBA" id="ARBA00023170"/>
    </source>
</evidence>
<feature type="disulfide bond" evidence="9">
    <location>
        <begin position="781"/>
        <end position="845"/>
    </location>
</feature>
<evidence type="ECO:0000256" key="9">
    <source>
        <dbReference type="PROSITE-ProRule" id="PRU00196"/>
    </source>
</evidence>
<proteinExistence type="predicted"/>
<feature type="domain" description="SRCR" evidence="10">
    <location>
        <begin position="856"/>
        <end position="937"/>
    </location>
</feature>
<protein>
    <recommendedName>
        <fullName evidence="8">Soluble scavenger receptor cysteine-rich domain-containing protein SSC5D</fullName>
    </recommendedName>
</protein>
<sequence length="945" mass="101537">QTHTDFSLSFCCTDSVRLVDGGSRCAGRVEVLHDDQWGTVCDDNWDMRDAAVVCRELGCGEAVDALSDAHFGPGSGPIWRDEVDCSESEYTFKDCISQDWGKHDCDHSEDAGVICSGNPLLDAIDSVRLVDGGSRCAGRVEVLHRGQWGTVCSDYWDMRDAAVVCRELGCGEAVDSLSDAHFGPGSGPIWINIVHCSGSESTLKNCRSPEGGKHDCDHSKDAGVICSEVKLVGGSHCSGRVEVFHGETWSTVCDADFDQQDAEVVCRELGCGLPVEVLGAAAFGRGEGQVWSEELQCRGNESQIHFCPTSSLKHNCTHDSDVGLVCAGKNFSLRLVDGGSRCAGRVEVLHRGQWGTVCGDYWDMTDAAVVCRELNCGEAVDALSDAHFGSGSGPIWRDDIFCNGSESTLKHCRSQGWGKHNCDHKQHAGVICSGKLQLVGGSHCSGRVEVFHGETWSTVCDADFDQQDAEVVCRELGCGLPVEVLGAAAFGRGEGQVWSEELQCRGNESQIHFCPTTSSLKHNCSHDNDVGLVCAGKSNSVRLVDGGSRCAGRVEVLHRGQWGTVCDDYWDLRDAAVVCRELGCGEAVAALSRAHFGPGSGQIWMDNVECRKSKSKLKNCKSPEWGKHNCGHDEDAGVICSDSLRLVDGGSRCAGRVEVLHDDQWGTVCGNDWDMSDAAVVCRELGCGEAVDALSKAHFGPGSGPIWLDNVDCSESEYTFKNCISPDWGDHNCDHSEDAGLLLALTDVSQLYLYSVRLVDGGSRCAGRVEVLHRGQWGTVCSDYWDMSDAAVVCRELGCGEAVDALNHAHFGPGSGPIWINIVHCNGSESTLKNCRSPEGGKHDCDHSKDAGVICSETWSTVCDADFDQQDAEVVCRELGCGLPVEVLGAAAFGRGEGQVWSEELQCRGNESQIHFCPTSSLKHNCTHDSDVGLVCAGKNCIFSC</sequence>
<name>A0A3B4CAD1_PYGNA</name>
<feature type="disulfide bond" evidence="9">
    <location>
        <begin position="196"/>
        <end position="206"/>
    </location>
</feature>
<feature type="disulfide bond" evidence="9">
    <location>
        <begin position="358"/>
        <end position="422"/>
    </location>
</feature>
<feature type="domain" description="SRCR" evidence="10">
    <location>
        <begin position="333"/>
        <end position="433"/>
    </location>
</feature>
<dbReference type="Pfam" id="PF00530">
    <property type="entry name" value="SRCR"/>
    <property type="match status" value="9"/>
</dbReference>
<dbReference type="FunFam" id="3.10.250.10:FF:000006">
    <property type="entry name" value="neurotrypsin isoform X2"/>
    <property type="match status" value="3"/>
</dbReference>
<keyword evidence="4" id="KW-0675">Receptor</keyword>
<feature type="disulfide bond" evidence="9">
    <location>
        <begin position="566"/>
        <end position="630"/>
    </location>
</feature>
<organism evidence="11 12">
    <name type="scientific">Pygocentrus nattereri</name>
    <name type="common">Red-bellied piranha</name>
    <dbReference type="NCBI Taxonomy" id="42514"/>
    <lineage>
        <taxon>Eukaryota</taxon>
        <taxon>Metazoa</taxon>
        <taxon>Chordata</taxon>
        <taxon>Craniata</taxon>
        <taxon>Vertebrata</taxon>
        <taxon>Euteleostomi</taxon>
        <taxon>Actinopterygii</taxon>
        <taxon>Neopterygii</taxon>
        <taxon>Teleostei</taxon>
        <taxon>Ostariophysi</taxon>
        <taxon>Characiformes</taxon>
        <taxon>Characoidei</taxon>
        <taxon>Pygocentrus</taxon>
    </lineage>
</organism>
<feature type="disulfide bond" evidence="9">
    <location>
        <begin position="473"/>
        <end position="534"/>
    </location>
</feature>
<dbReference type="FunFam" id="3.10.250.10:FF:000009">
    <property type="entry name" value="WC1"/>
    <property type="match status" value="3"/>
</dbReference>
<evidence type="ECO:0000256" key="6">
    <source>
        <dbReference type="ARBA" id="ARBA00058074"/>
    </source>
</evidence>
<evidence type="ECO:0000313" key="12">
    <source>
        <dbReference type="Proteomes" id="UP001501920"/>
    </source>
</evidence>
<evidence type="ECO:0000256" key="5">
    <source>
        <dbReference type="ARBA" id="ARBA00023180"/>
    </source>
</evidence>
<keyword evidence="3 9" id="KW-1015">Disulfide bond</keyword>
<dbReference type="PANTHER" id="PTHR48071:SF27">
    <property type="entry name" value="SCAVENGER RECEPTOR CYSTEINE-RICH TYPE 1 PROTEIN M130-LIKE"/>
    <property type="match status" value="1"/>
</dbReference>
<evidence type="ECO:0000256" key="7">
    <source>
        <dbReference type="ARBA" id="ARBA00064153"/>
    </source>
</evidence>
<reference evidence="11" key="3">
    <citation type="submission" date="2025-09" db="UniProtKB">
        <authorList>
            <consortium name="Ensembl"/>
        </authorList>
    </citation>
    <scope>IDENTIFICATION</scope>
</reference>
<feature type="disulfide bond" evidence="9">
    <location>
        <begin position="669"/>
        <end position="733"/>
    </location>
</feature>
<evidence type="ECO:0000313" key="11">
    <source>
        <dbReference type="Ensembl" id="ENSPNAP00000007379.2"/>
    </source>
</evidence>
<feature type="disulfide bond" evidence="9">
    <location>
        <begin position="610"/>
        <end position="620"/>
    </location>
</feature>
<feature type="disulfide bond" evidence="9">
    <location>
        <begin position="54"/>
        <end position="115"/>
    </location>
</feature>
<dbReference type="PROSITE" id="PS50287">
    <property type="entry name" value="SRCR_2"/>
    <property type="match status" value="9"/>
</dbReference>
<evidence type="ECO:0000256" key="1">
    <source>
        <dbReference type="ARBA" id="ARBA00022729"/>
    </source>
</evidence>
<dbReference type="GO" id="GO:0004252">
    <property type="term" value="F:serine-type endopeptidase activity"/>
    <property type="evidence" value="ECO:0007669"/>
    <property type="project" value="TreeGrafter"/>
</dbReference>
<feature type="disulfide bond" evidence="9">
    <location>
        <begin position="825"/>
        <end position="835"/>
    </location>
</feature>
<dbReference type="PRINTS" id="PR00258">
    <property type="entry name" value="SPERACTRCPTR"/>
</dbReference>
<feature type="disulfide bond" evidence="9">
    <location>
        <begin position="297"/>
        <end position="307"/>
    </location>
</feature>
<feature type="domain" description="SRCR" evidence="10">
    <location>
        <begin position="644"/>
        <end position="744"/>
    </location>
</feature>
<dbReference type="SUPFAM" id="SSF56487">
    <property type="entry name" value="SRCR-like"/>
    <property type="match status" value="9"/>
</dbReference>
<evidence type="ECO:0000256" key="2">
    <source>
        <dbReference type="ARBA" id="ARBA00022737"/>
    </source>
</evidence>
<feature type="domain" description="SRCR" evidence="10">
    <location>
        <begin position="127"/>
        <end position="227"/>
    </location>
</feature>
<feature type="domain" description="SRCR" evidence="10">
    <location>
        <begin position="436"/>
        <end position="535"/>
    </location>
</feature>
<gene>
    <name evidence="11" type="primary">CD163L1</name>
</gene>
<dbReference type="GO" id="GO:0005615">
    <property type="term" value="C:extracellular space"/>
    <property type="evidence" value="ECO:0007669"/>
    <property type="project" value="TreeGrafter"/>
</dbReference>
<accession>A0A3B4CAD1</accession>
<dbReference type="GO" id="GO:0005886">
    <property type="term" value="C:plasma membrane"/>
    <property type="evidence" value="ECO:0007669"/>
    <property type="project" value="TreeGrafter"/>
</dbReference>
<dbReference type="SMART" id="SM00202">
    <property type="entry name" value="SR"/>
    <property type="match status" value="9"/>
</dbReference>
<feature type="disulfide bond" evidence="9">
    <location>
        <begin position="504"/>
        <end position="514"/>
    </location>
</feature>
<dbReference type="GO" id="GO:0031638">
    <property type="term" value="P:zymogen activation"/>
    <property type="evidence" value="ECO:0007669"/>
    <property type="project" value="TreeGrafter"/>
</dbReference>
<dbReference type="Gene3D" id="3.10.250.10">
    <property type="entry name" value="SRCR-like domain"/>
    <property type="match status" value="9"/>
</dbReference>
<comment type="caution">
    <text evidence="9">Lacks conserved residue(s) required for the propagation of feature annotation.</text>
</comment>
<reference evidence="11" key="2">
    <citation type="submission" date="2025-08" db="UniProtKB">
        <authorList>
            <consortium name="Ensembl"/>
        </authorList>
    </citation>
    <scope>IDENTIFICATION</scope>
</reference>
<dbReference type="FunFam" id="3.10.250.10:FF:000013">
    <property type="entry name" value="CD163 molecule like 1"/>
    <property type="match status" value="2"/>
</dbReference>
<feature type="disulfide bond" evidence="9">
    <location>
        <begin position="41"/>
        <end position="105"/>
    </location>
</feature>
<dbReference type="Proteomes" id="UP001501920">
    <property type="component" value="Chromosome 1"/>
</dbReference>
<feature type="domain" description="SRCR" evidence="10">
    <location>
        <begin position="16"/>
        <end position="116"/>
    </location>
</feature>
<evidence type="ECO:0000256" key="3">
    <source>
        <dbReference type="ARBA" id="ARBA00023157"/>
    </source>
</evidence>
<feature type="disulfide bond" evidence="9">
    <location>
        <begin position="85"/>
        <end position="95"/>
    </location>
</feature>
<feature type="domain" description="SRCR" evidence="10">
    <location>
        <begin position="229"/>
        <end position="327"/>
    </location>
</feature>
<feature type="disulfide bond" evidence="9">
    <location>
        <begin position="794"/>
        <end position="855"/>
    </location>
</feature>
<dbReference type="InterPro" id="IPR001190">
    <property type="entry name" value="SRCR"/>
</dbReference>
<keyword evidence="12" id="KW-1185">Reference proteome</keyword>
<comment type="function">
    <text evidence="6">Binds to extracellular matrix proteins. Binds to pathogen-associated molecular patterns (PAMPs) present on the cell walls of Gram-positive and Gram-negative bacteria and fungi, behaving as a pattern recognition receptor (PRR). Induces bacterial and fungal aggregation and subsequent inhibition of PAMP-induced cytokine release. Does not possess intrinsic bactericidal activity. May play a role in the innate defense and homeostasis of certain epithelial surfaces.</text>
</comment>
<dbReference type="AlphaFoldDB" id="A0A3B4CAD1"/>
<feature type="disulfide bond" evidence="9">
    <location>
        <begin position="713"/>
        <end position="723"/>
    </location>
</feature>
<dbReference type="InterPro" id="IPR036772">
    <property type="entry name" value="SRCR-like_dom_sf"/>
</dbReference>
<dbReference type="GeneTree" id="ENSGT00940000163299"/>